<reference evidence="2" key="2">
    <citation type="submission" date="2020-11" db="EMBL/GenBank/DDBJ databases">
        <authorList>
            <consortium name="DOE Joint Genome Institute"/>
            <person name="Kuo A."/>
            <person name="Miyauchi S."/>
            <person name="Kiss E."/>
            <person name="Drula E."/>
            <person name="Kohler A."/>
            <person name="Sanchez-Garcia M."/>
            <person name="Andreopoulos B."/>
            <person name="Barry K.W."/>
            <person name="Bonito G."/>
            <person name="Buee M."/>
            <person name="Carver A."/>
            <person name="Chen C."/>
            <person name="Cichocki N."/>
            <person name="Clum A."/>
            <person name="Culley D."/>
            <person name="Crous P.W."/>
            <person name="Fauchery L."/>
            <person name="Girlanda M."/>
            <person name="Hayes R."/>
            <person name="Keri Z."/>
            <person name="Labutti K."/>
            <person name="Lipzen A."/>
            <person name="Lombard V."/>
            <person name="Magnuson J."/>
            <person name="Maillard F."/>
            <person name="Morin E."/>
            <person name="Murat C."/>
            <person name="Nolan M."/>
            <person name="Ohm R."/>
            <person name="Pangilinan J."/>
            <person name="Pereira M."/>
            <person name="Perotto S."/>
            <person name="Peter M."/>
            <person name="Riley R."/>
            <person name="Sitrit Y."/>
            <person name="Stielow B."/>
            <person name="Szollosi G."/>
            <person name="Zifcakova L."/>
            <person name="Stursova M."/>
            <person name="Spatafora J.W."/>
            <person name="Tedersoo L."/>
            <person name="Vaario L.-M."/>
            <person name="Yamada A."/>
            <person name="Yan M."/>
            <person name="Wang P."/>
            <person name="Xu J."/>
            <person name="Bruns T."/>
            <person name="Baldrian P."/>
            <person name="Vilgalys R."/>
            <person name="Henrissat B."/>
            <person name="Grigoriev I.V."/>
            <person name="Hibbett D."/>
            <person name="Nagy L.G."/>
            <person name="Martin F.M."/>
        </authorList>
    </citation>
    <scope>NUCLEOTIDE SEQUENCE</scope>
    <source>
        <strain evidence="2">UH-Tt-Lm1</strain>
    </source>
</reference>
<name>A0A9P6H582_9AGAM</name>
<dbReference type="Proteomes" id="UP000736335">
    <property type="component" value="Unassembled WGS sequence"/>
</dbReference>
<feature type="compositionally biased region" description="Low complexity" evidence="1">
    <location>
        <begin position="110"/>
        <end position="119"/>
    </location>
</feature>
<reference evidence="2" key="1">
    <citation type="journal article" date="2020" name="Nat. Commun.">
        <title>Large-scale genome sequencing of mycorrhizal fungi provides insights into the early evolution of symbiotic traits.</title>
        <authorList>
            <person name="Miyauchi S."/>
            <person name="Kiss E."/>
            <person name="Kuo A."/>
            <person name="Drula E."/>
            <person name="Kohler A."/>
            <person name="Sanchez-Garcia M."/>
            <person name="Morin E."/>
            <person name="Andreopoulos B."/>
            <person name="Barry K.W."/>
            <person name="Bonito G."/>
            <person name="Buee M."/>
            <person name="Carver A."/>
            <person name="Chen C."/>
            <person name="Cichocki N."/>
            <person name="Clum A."/>
            <person name="Culley D."/>
            <person name="Crous P.W."/>
            <person name="Fauchery L."/>
            <person name="Girlanda M."/>
            <person name="Hayes R.D."/>
            <person name="Keri Z."/>
            <person name="LaButti K."/>
            <person name="Lipzen A."/>
            <person name="Lombard V."/>
            <person name="Magnuson J."/>
            <person name="Maillard F."/>
            <person name="Murat C."/>
            <person name="Nolan M."/>
            <person name="Ohm R.A."/>
            <person name="Pangilinan J."/>
            <person name="Pereira M.F."/>
            <person name="Perotto S."/>
            <person name="Peter M."/>
            <person name="Pfister S."/>
            <person name="Riley R."/>
            <person name="Sitrit Y."/>
            <person name="Stielow J.B."/>
            <person name="Szollosi G."/>
            <person name="Zifcakova L."/>
            <person name="Stursova M."/>
            <person name="Spatafora J.W."/>
            <person name="Tedersoo L."/>
            <person name="Vaario L.M."/>
            <person name="Yamada A."/>
            <person name="Yan M."/>
            <person name="Wang P."/>
            <person name="Xu J."/>
            <person name="Bruns T."/>
            <person name="Baldrian P."/>
            <person name="Vilgalys R."/>
            <person name="Dunand C."/>
            <person name="Henrissat B."/>
            <person name="Grigoriev I.V."/>
            <person name="Hibbett D."/>
            <person name="Nagy L.G."/>
            <person name="Martin F.M."/>
        </authorList>
    </citation>
    <scope>NUCLEOTIDE SEQUENCE</scope>
    <source>
        <strain evidence="2">UH-Tt-Lm1</strain>
    </source>
</reference>
<dbReference type="AlphaFoldDB" id="A0A9P6H582"/>
<keyword evidence="3" id="KW-1185">Reference proteome</keyword>
<feature type="region of interest" description="Disordered" evidence="1">
    <location>
        <begin position="68"/>
        <end position="132"/>
    </location>
</feature>
<evidence type="ECO:0000313" key="2">
    <source>
        <dbReference type="EMBL" id="KAF9779742.1"/>
    </source>
</evidence>
<sequence>MSLTTTVYPSSSTMATDSRAVRFETECVLIPEPPAESLIRKLGKSFTLPLLKKSPEVEADPRARIIEERFGGRGVGHRHRRSSPSPARDDSPLVPCIVKHDGPSSPTPSSPTSGFNRPSMPRRRSSLPTSSRADVVTIPLRSCCPDCETIWEESQKEGEQWKEKFTRGARRLRSLSSDTRLAVHQRHGSLDSAHSHSFGYTPSVTIKVDEVDKRKGSSVVVDPNNPIDLPPDTERRHASDSSVPTSLSTTGCVKTRVPEEDEDQLFPLPKRSPSSSPIPSPTGSSSSLHATNLKNSPSSSRESITQRTRIPTPNKSNRLTSPPPPSPISKSFSAPLPPKNVSFSVGRGASHDKAYLQSESILGPSITRETRPSPKKSKLWSTGVSFTKAAGTGLLKGVSSINVSPGTHHP</sequence>
<feature type="region of interest" description="Disordered" evidence="1">
    <location>
        <begin position="212"/>
        <end position="381"/>
    </location>
</feature>
<feature type="compositionally biased region" description="Polar residues" evidence="1">
    <location>
        <begin position="240"/>
        <end position="252"/>
    </location>
</feature>
<gene>
    <name evidence="2" type="ORF">BJ322DRAFT_1024176</name>
</gene>
<evidence type="ECO:0000313" key="3">
    <source>
        <dbReference type="Proteomes" id="UP000736335"/>
    </source>
</evidence>
<dbReference type="OrthoDB" id="3269282at2759"/>
<evidence type="ECO:0000256" key="1">
    <source>
        <dbReference type="SAM" id="MobiDB-lite"/>
    </source>
</evidence>
<comment type="caution">
    <text evidence="2">The sequence shown here is derived from an EMBL/GenBank/DDBJ whole genome shotgun (WGS) entry which is preliminary data.</text>
</comment>
<dbReference type="EMBL" id="WIUZ02000018">
    <property type="protein sequence ID" value="KAF9779742.1"/>
    <property type="molecule type" value="Genomic_DNA"/>
</dbReference>
<accession>A0A9P6H582</accession>
<organism evidence="2 3">
    <name type="scientific">Thelephora terrestris</name>
    <dbReference type="NCBI Taxonomy" id="56493"/>
    <lineage>
        <taxon>Eukaryota</taxon>
        <taxon>Fungi</taxon>
        <taxon>Dikarya</taxon>
        <taxon>Basidiomycota</taxon>
        <taxon>Agaricomycotina</taxon>
        <taxon>Agaricomycetes</taxon>
        <taxon>Thelephorales</taxon>
        <taxon>Thelephoraceae</taxon>
        <taxon>Thelephora</taxon>
    </lineage>
</organism>
<protein>
    <submittedName>
        <fullName evidence="2">Uncharacterized protein</fullName>
    </submittedName>
</protein>
<feature type="compositionally biased region" description="Polar residues" evidence="1">
    <location>
        <begin position="288"/>
        <end position="315"/>
    </location>
</feature>
<proteinExistence type="predicted"/>
<feature type="compositionally biased region" description="Low complexity" evidence="1">
    <location>
        <begin position="267"/>
        <end position="287"/>
    </location>
</feature>